<sequence>MGSIVDAVKIPFGSADAVLAGVINSINVTLTGINNVVGQAYGSVADILS</sequence>
<gene>
    <name evidence="1" type="ORF">M2280_004742</name>
</gene>
<evidence type="ECO:0000313" key="2">
    <source>
        <dbReference type="Proteomes" id="UP001160334"/>
    </source>
</evidence>
<dbReference type="RefSeq" id="WP_280762764.1">
    <property type="nucleotide sequence ID" value="NZ_JARXVC010000014.1"/>
</dbReference>
<protein>
    <submittedName>
        <fullName evidence="1">Uncharacterized protein</fullName>
    </submittedName>
</protein>
<dbReference type="Proteomes" id="UP001160334">
    <property type="component" value="Unassembled WGS sequence"/>
</dbReference>
<comment type="caution">
    <text evidence="1">The sequence shown here is derived from an EMBL/GenBank/DDBJ whole genome shotgun (WGS) entry which is preliminary data.</text>
</comment>
<accession>A0ABT6MJG7</accession>
<keyword evidence="2" id="KW-1185">Reference proteome</keyword>
<reference evidence="1 2" key="1">
    <citation type="submission" date="2023-04" db="EMBL/GenBank/DDBJ databases">
        <title>Forest soil microbial communities from Buena Vista Peninsula, Colon Province, Panama.</title>
        <authorList>
            <person name="Bouskill N."/>
        </authorList>
    </citation>
    <scope>NUCLEOTIDE SEQUENCE [LARGE SCALE GENOMIC DNA]</scope>
    <source>
        <strain evidence="1 2">CFH S0262</strain>
    </source>
</reference>
<proteinExistence type="predicted"/>
<organism evidence="1 2">
    <name type="scientific">Prescottella agglutinans</name>
    <dbReference type="NCBI Taxonomy" id="1644129"/>
    <lineage>
        <taxon>Bacteria</taxon>
        <taxon>Bacillati</taxon>
        <taxon>Actinomycetota</taxon>
        <taxon>Actinomycetes</taxon>
        <taxon>Mycobacteriales</taxon>
        <taxon>Nocardiaceae</taxon>
        <taxon>Prescottella</taxon>
    </lineage>
</organism>
<name>A0ABT6MJG7_9NOCA</name>
<dbReference type="EMBL" id="JARXVC010000014">
    <property type="protein sequence ID" value="MDH6283494.1"/>
    <property type="molecule type" value="Genomic_DNA"/>
</dbReference>
<evidence type="ECO:0000313" key="1">
    <source>
        <dbReference type="EMBL" id="MDH6283494.1"/>
    </source>
</evidence>